<sequence length="606" mass="71600">MKKRKFAHILKPNKTTTNPAQFLFFDTETLEVSITSSRKYHKLKLGWACYWKRRSEGVKDTIIWKYFETPEVFWDFLTSKVHSKEKLYVIAHNMVFDFTVLEGLKYLPKYDYKLTNLFEKNRLFIAIYRQDDKKIVFLDNLNYFVMPLKMLGRSIGLKKKEVDFGTASKSELLKYCKRDVEILLKTWEKWISFRIENDLGNFGITIAQQALRTYCHRFMPEKIYIHDQTTLSEFERKAYYGGRVECFKLGHLTDDFYHNVDVNSMFPSVMINNLYPVKLKQYYENVNCTFLNKLMKSYSVIAEVTLKVKRPLFPLRKEYKVIYPVGEFTTFLCTPELKVALKRNQIKKILKIAIYEQADIFSDYVRYFYNKKQKAQDKNNSADALFYKYMLNTLYGKFGQKGGEWIKVGENPPDIIYMIQEFDSLTGEHYYLRSINGLVQKRVEEGEAFHSFVAISAHVTSYARVKLLALIEKAGRSNVFYCDTDCLFTNQKGYDNLESEMHENKLGYLSVKKVAENIVIYGNKDYEFGNIKRCKGISFKDDQINNNTYIQERWPSFKGIMRQKDKNKYYTTKVKKKLKRVYDKGIVTKSGKIKPFTFPLSEPSLF</sequence>
<evidence type="ECO:0000256" key="2">
    <source>
        <dbReference type="ARBA" id="ARBA00012417"/>
    </source>
</evidence>
<dbReference type="AlphaFoldDB" id="A0A6H1ZMB7"/>
<dbReference type="EMBL" id="MT144116">
    <property type="protein sequence ID" value="QJA49073.1"/>
    <property type="molecule type" value="Genomic_DNA"/>
</dbReference>
<dbReference type="Gene3D" id="1.10.287.690">
    <property type="entry name" value="Helix hairpin bin"/>
    <property type="match status" value="1"/>
</dbReference>
<dbReference type="PANTHER" id="PTHR33568">
    <property type="entry name" value="DNA POLYMERASE"/>
    <property type="match status" value="1"/>
</dbReference>
<dbReference type="GO" id="GO:0003887">
    <property type="term" value="F:DNA-directed DNA polymerase activity"/>
    <property type="evidence" value="ECO:0007669"/>
    <property type="project" value="UniProtKB-KW"/>
</dbReference>
<dbReference type="InterPro" id="IPR023211">
    <property type="entry name" value="DNA_pol_palm_dom_sf"/>
</dbReference>
<evidence type="ECO:0000259" key="9">
    <source>
        <dbReference type="Pfam" id="PF03175"/>
    </source>
</evidence>
<keyword evidence="3" id="KW-0808">Transferase</keyword>
<comment type="similarity">
    <text evidence="1">Belongs to the DNA polymerase type-B family.</text>
</comment>
<dbReference type="InterPro" id="IPR012337">
    <property type="entry name" value="RNaseH-like_sf"/>
</dbReference>
<dbReference type="InterPro" id="IPR004868">
    <property type="entry name" value="DNA-dir_DNA_pol_B_mt/vir"/>
</dbReference>
<dbReference type="InterPro" id="IPR043502">
    <property type="entry name" value="DNA/RNA_pol_sf"/>
</dbReference>
<reference evidence="10" key="1">
    <citation type="submission" date="2020-03" db="EMBL/GenBank/DDBJ databases">
        <title>The deep terrestrial virosphere.</title>
        <authorList>
            <person name="Holmfeldt K."/>
            <person name="Nilsson E."/>
            <person name="Simone D."/>
            <person name="Lopez-Fernandez M."/>
            <person name="Wu X."/>
            <person name="de Brujin I."/>
            <person name="Lundin D."/>
            <person name="Andersson A."/>
            <person name="Bertilsson S."/>
            <person name="Dopson M."/>
        </authorList>
    </citation>
    <scope>NUCLEOTIDE SEQUENCE</scope>
    <source>
        <strain evidence="10">TM448A01222</strain>
    </source>
</reference>
<comment type="catalytic activity">
    <reaction evidence="8">
        <text>DNA(n) + a 2'-deoxyribonucleoside 5'-triphosphate = DNA(n+1) + diphosphate</text>
        <dbReference type="Rhea" id="RHEA:22508"/>
        <dbReference type="Rhea" id="RHEA-COMP:17339"/>
        <dbReference type="Rhea" id="RHEA-COMP:17340"/>
        <dbReference type="ChEBI" id="CHEBI:33019"/>
        <dbReference type="ChEBI" id="CHEBI:61560"/>
        <dbReference type="ChEBI" id="CHEBI:173112"/>
        <dbReference type="EC" id="2.7.7.7"/>
    </reaction>
</comment>
<keyword evidence="5" id="KW-0235">DNA replication</keyword>
<dbReference type="GO" id="GO:0000166">
    <property type="term" value="F:nucleotide binding"/>
    <property type="evidence" value="ECO:0007669"/>
    <property type="project" value="InterPro"/>
</dbReference>
<keyword evidence="7" id="KW-0238">DNA-binding</keyword>
<dbReference type="GO" id="GO:0006260">
    <property type="term" value="P:DNA replication"/>
    <property type="evidence" value="ECO:0007669"/>
    <property type="project" value="UniProtKB-KW"/>
</dbReference>
<dbReference type="Pfam" id="PF03175">
    <property type="entry name" value="DNA_pol_B_2"/>
    <property type="match status" value="1"/>
</dbReference>
<dbReference type="GO" id="GO:0003677">
    <property type="term" value="F:DNA binding"/>
    <property type="evidence" value="ECO:0007669"/>
    <property type="project" value="UniProtKB-KW"/>
</dbReference>
<dbReference type="SUPFAM" id="SSF53098">
    <property type="entry name" value="Ribonuclease H-like"/>
    <property type="match status" value="1"/>
</dbReference>
<proteinExistence type="inferred from homology"/>
<organism evidence="10">
    <name type="scientific">viral metagenome</name>
    <dbReference type="NCBI Taxonomy" id="1070528"/>
    <lineage>
        <taxon>unclassified sequences</taxon>
        <taxon>metagenomes</taxon>
        <taxon>organismal metagenomes</taxon>
    </lineage>
</organism>
<keyword evidence="4" id="KW-0548">Nucleotidyltransferase</keyword>
<evidence type="ECO:0000256" key="7">
    <source>
        <dbReference type="ARBA" id="ARBA00023125"/>
    </source>
</evidence>
<dbReference type="Gene3D" id="3.90.1600.10">
    <property type="entry name" value="Palm domain of DNA polymerase"/>
    <property type="match status" value="2"/>
</dbReference>
<gene>
    <name evidence="10" type="ORF">TM448A01222_0011</name>
</gene>
<dbReference type="PANTHER" id="PTHR33568:SF3">
    <property type="entry name" value="DNA-DIRECTED DNA POLYMERASE"/>
    <property type="match status" value="1"/>
</dbReference>
<evidence type="ECO:0000256" key="1">
    <source>
        <dbReference type="ARBA" id="ARBA00005755"/>
    </source>
</evidence>
<evidence type="ECO:0000256" key="6">
    <source>
        <dbReference type="ARBA" id="ARBA00022932"/>
    </source>
</evidence>
<accession>A0A6H1ZMB7</accession>
<evidence type="ECO:0000256" key="5">
    <source>
        <dbReference type="ARBA" id="ARBA00022705"/>
    </source>
</evidence>
<evidence type="ECO:0000256" key="3">
    <source>
        <dbReference type="ARBA" id="ARBA00022679"/>
    </source>
</evidence>
<feature type="domain" description="DNA-directed DNA polymerase family B mitochondria/virus" evidence="9">
    <location>
        <begin position="165"/>
        <end position="401"/>
    </location>
</feature>
<evidence type="ECO:0000256" key="4">
    <source>
        <dbReference type="ARBA" id="ARBA00022695"/>
    </source>
</evidence>
<keyword evidence="6" id="KW-0239">DNA-directed DNA polymerase</keyword>
<evidence type="ECO:0000256" key="8">
    <source>
        <dbReference type="ARBA" id="ARBA00049244"/>
    </source>
</evidence>
<protein>
    <recommendedName>
        <fullName evidence="2">DNA-directed DNA polymerase</fullName>
        <ecNumber evidence="2">2.7.7.7</ecNumber>
    </recommendedName>
</protein>
<name>A0A6H1ZMB7_9ZZZZ</name>
<evidence type="ECO:0000313" key="10">
    <source>
        <dbReference type="EMBL" id="QJA49073.1"/>
    </source>
</evidence>
<dbReference type="SUPFAM" id="SSF56672">
    <property type="entry name" value="DNA/RNA polymerases"/>
    <property type="match status" value="1"/>
</dbReference>
<dbReference type="EC" id="2.7.7.7" evidence="2"/>